<name>A0A0H2RH34_9AGAM</name>
<evidence type="ECO:0000313" key="3">
    <source>
        <dbReference type="Proteomes" id="UP000053477"/>
    </source>
</evidence>
<evidence type="ECO:0000313" key="2">
    <source>
        <dbReference type="EMBL" id="KLO08823.1"/>
    </source>
</evidence>
<feature type="compositionally biased region" description="Polar residues" evidence="1">
    <location>
        <begin position="76"/>
        <end position="86"/>
    </location>
</feature>
<evidence type="ECO:0000256" key="1">
    <source>
        <dbReference type="SAM" id="MobiDB-lite"/>
    </source>
</evidence>
<protein>
    <submittedName>
        <fullName evidence="2">Uncharacterized protein</fullName>
    </submittedName>
</protein>
<proteinExistence type="predicted"/>
<dbReference type="Proteomes" id="UP000053477">
    <property type="component" value="Unassembled WGS sequence"/>
</dbReference>
<organism evidence="2 3">
    <name type="scientific">Schizopora paradoxa</name>
    <dbReference type="NCBI Taxonomy" id="27342"/>
    <lineage>
        <taxon>Eukaryota</taxon>
        <taxon>Fungi</taxon>
        <taxon>Dikarya</taxon>
        <taxon>Basidiomycota</taxon>
        <taxon>Agaricomycotina</taxon>
        <taxon>Agaricomycetes</taxon>
        <taxon>Hymenochaetales</taxon>
        <taxon>Schizoporaceae</taxon>
        <taxon>Schizopora</taxon>
    </lineage>
</organism>
<feature type="compositionally biased region" description="Low complexity" evidence="1">
    <location>
        <begin position="87"/>
        <end position="100"/>
    </location>
</feature>
<gene>
    <name evidence="2" type="ORF">SCHPADRAFT_931558</name>
</gene>
<feature type="region of interest" description="Disordered" evidence="1">
    <location>
        <begin position="261"/>
        <end position="299"/>
    </location>
</feature>
<sequence length="299" mass="33327">MKRRSRNCLEFIFKMQRFASHLLRLSRVPLQEVQAISCKLAPLTAENLRLNQLDIDSAISAANEKKNESLYLPQTEMPQTPLLNDPTTGFSRRSSTTGLSPSKARKCNASGDFWPKTPPRGTFSSVTKSSTRQKLLLSPSPGTPPPTTPTLDQLGFNLNDIPTHSRHYKDEPRHEHLMTPEEWEGDTERRTLRRQIKKLLFATDVNCSLNELPLDINWRSSGSSMGLGLAPIDDEYQGHGRGRSLGLNNLEGFWPAYEAIEDADEDSNPPSPSTPNSLMNDTSELEARIGTMSVAPSAR</sequence>
<feature type="compositionally biased region" description="Polar residues" evidence="1">
    <location>
        <begin position="122"/>
        <end position="133"/>
    </location>
</feature>
<dbReference type="EMBL" id="KQ086076">
    <property type="protein sequence ID" value="KLO08823.1"/>
    <property type="molecule type" value="Genomic_DNA"/>
</dbReference>
<accession>A0A0H2RH34</accession>
<reference evidence="2 3" key="1">
    <citation type="submission" date="2015-04" db="EMBL/GenBank/DDBJ databases">
        <title>Complete genome sequence of Schizopora paradoxa KUC8140, a cosmopolitan wood degrader in East Asia.</title>
        <authorList>
            <consortium name="DOE Joint Genome Institute"/>
            <person name="Min B."/>
            <person name="Park H."/>
            <person name="Jang Y."/>
            <person name="Kim J.-J."/>
            <person name="Kim K.H."/>
            <person name="Pangilinan J."/>
            <person name="Lipzen A."/>
            <person name="Riley R."/>
            <person name="Grigoriev I.V."/>
            <person name="Spatafora J.W."/>
            <person name="Choi I.-G."/>
        </authorList>
    </citation>
    <scope>NUCLEOTIDE SEQUENCE [LARGE SCALE GENOMIC DNA]</scope>
    <source>
        <strain evidence="2 3">KUC8140</strain>
    </source>
</reference>
<dbReference type="InParanoid" id="A0A0H2RH34"/>
<dbReference type="AlphaFoldDB" id="A0A0H2RH34"/>
<feature type="region of interest" description="Disordered" evidence="1">
    <location>
        <begin position="71"/>
        <end position="148"/>
    </location>
</feature>
<keyword evidence="3" id="KW-1185">Reference proteome</keyword>